<reference evidence="2 3" key="1">
    <citation type="submission" date="2019-01" db="EMBL/GenBank/DDBJ databases">
        <authorList>
            <person name="Chen W.-M."/>
        </authorList>
    </citation>
    <scope>NUCLEOTIDE SEQUENCE [LARGE SCALE GENOMIC DNA]</scope>
    <source>
        <strain evidence="2 3">HPM-16</strain>
    </source>
</reference>
<protein>
    <submittedName>
        <fullName evidence="2">Endo alpha-1,4 polygalactosaminidase</fullName>
    </submittedName>
</protein>
<sequence length="281" mass="31247">MLRLPKSLTPLLLIVCTTSLILTGCGGGGGGSESTTVVKTWYQPSINTSWHWQLLGDINTDYSVELYDVDLFNTSSEQIAALQVAGKKVICYFSAGSHEAWREDAALFPEAAIGSALPEWDRERWLDIRSSEVHQLMLARLDLAKSKGCDGVEPDNTDAYLNDPGFPISRADQIEYHRFLAEQAHARDLAIGLKNNSENAAQLVDLFDFTVNEQCFEYNECEALSVFIAQGKPVFNAEYSAKYKQNTTERNLLCASANALQFQTLILPLELNDSYRDSCTL</sequence>
<comment type="caution">
    <text evidence="2">The sequence shown here is derived from an EMBL/GenBank/DDBJ whole genome shotgun (WGS) entry which is preliminary data.</text>
</comment>
<evidence type="ECO:0000259" key="1">
    <source>
        <dbReference type="Pfam" id="PF03537"/>
    </source>
</evidence>
<dbReference type="InterPro" id="IPR017853">
    <property type="entry name" value="GH"/>
</dbReference>
<evidence type="ECO:0000313" key="2">
    <source>
        <dbReference type="EMBL" id="RVU32814.1"/>
    </source>
</evidence>
<dbReference type="InterPro" id="IPR013785">
    <property type="entry name" value="Aldolase_TIM"/>
</dbReference>
<dbReference type="Gene3D" id="3.20.20.70">
    <property type="entry name" value="Aldolase class I"/>
    <property type="match status" value="1"/>
</dbReference>
<dbReference type="PANTHER" id="PTHR35273">
    <property type="entry name" value="ALPHA-1,4 POLYGALACTOSAMINIDASE, PUTATIVE (AFU_ORTHOLOGUE AFUA_3G07890)-RELATED"/>
    <property type="match status" value="1"/>
</dbReference>
<dbReference type="InterPro" id="IPR004352">
    <property type="entry name" value="GH114_TIM-barrel"/>
</dbReference>
<dbReference type="EMBL" id="SACQ01000001">
    <property type="protein sequence ID" value="RVU32814.1"/>
    <property type="molecule type" value="Genomic_DNA"/>
</dbReference>
<organism evidence="2 3">
    <name type="scientific">Neptunomonas marina</name>
    <dbReference type="NCBI Taxonomy" id="1815562"/>
    <lineage>
        <taxon>Bacteria</taxon>
        <taxon>Pseudomonadati</taxon>
        <taxon>Pseudomonadota</taxon>
        <taxon>Gammaproteobacteria</taxon>
        <taxon>Oceanospirillales</taxon>
        <taxon>Oceanospirillaceae</taxon>
        <taxon>Neptunomonas</taxon>
    </lineage>
</organism>
<name>A0A437QE64_9GAMM</name>
<gene>
    <name evidence="2" type="ORF">EOE65_03935</name>
</gene>
<dbReference type="Pfam" id="PF03537">
    <property type="entry name" value="Glyco_hydro_114"/>
    <property type="match status" value="1"/>
</dbReference>
<dbReference type="AlphaFoldDB" id="A0A437QE64"/>
<keyword evidence="3" id="KW-1185">Reference proteome</keyword>
<dbReference type="RefSeq" id="WP_127692982.1">
    <property type="nucleotide sequence ID" value="NZ_SACQ01000001.1"/>
</dbReference>
<evidence type="ECO:0000313" key="3">
    <source>
        <dbReference type="Proteomes" id="UP000282818"/>
    </source>
</evidence>
<dbReference type="SUPFAM" id="SSF51445">
    <property type="entry name" value="(Trans)glycosidases"/>
    <property type="match status" value="1"/>
</dbReference>
<feature type="domain" description="Glycoside-hydrolase family GH114 TIM-barrel" evidence="1">
    <location>
        <begin position="49"/>
        <end position="273"/>
    </location>
</feature>
<accession>A0A437QE64</accession>
<proteinExistence type="predicted"/>
<dbReference type="Proteomes" id="UP000282818">
    <property type="component" value="Unassembled WGS sequence"/>
</dbReference>
<dbReference type="PROSITE" id="PS51257">
    <property type="entry name" value="PROKAR_LIPOPROTEIN"/>
    <property type="match status" value="1"/>
</dbReference>
<dbReference type="PANTHER" id="PTHR35273:SF2">
    <property type="entry name" value="ALPHA-GALACTOSIDASE"/>
    <property type="match status" value="1"/>
</dbReference>